<protein>
    <submittedName>
        <fullName evidence="2">Uncharacterized protein</fullName>
    </submittedName>
</protein>
<feature type="transmembrane region" description="Helical" evidence="1">
    <location>
        <begin position="80"/>
        <end position="99"/>
    </location>
</feature>
<evidence type="ECO:0000313" key="3">
    <source>
        <dbReference type="Proteomes" id="UP001163046"/>
    </source>
</evidence>
<evidence type="ECO:0000313" key="2">
    <source>
        <dbReference type="EMBL" id="KAJ7394190.1"/>
    </source>
</evidence>
<sequence>MCQKLTNILRGDNAWRIPTSSGLLGFILGISCFGLAMKLSEYKESPSLPPMLAGIPMLGAGIAGMVGGRMRRQWMISVHMILCLIASVLSLHLMFLFLGREADSRKMDKAKCQSNFMGSHFCHKYIVTVAMSTLSVLALTLAPLGILSYVVIRRMSAYNVNEAQVRLCHQITYTGDVDFKSSFFDYCLPVLTFIPD</sequence>
<feature type="transmembrane region" description="Helical" evidence="1">
    <location>
        <begin position="21"/>
        <end position="39"/>
    </location>
</feature>
<dbReference type="EMBL" id="MU825397">
    <property type="protein sequence ID" value="KAJ7394190.1"/>
    <property type="molecule type" value="Genomic_DNA"/>
</dbReference>
<name>A0A9X0A734_9CNID</name>
<dbReference type="PROSITE" id="PS51257">
    <property type="entry name" value="PROKAR_LIPOPROTEIN"/>
    <property type="match status" value="1"/>
</dbReference>
<keyword evidence="1" id="KW-1133">Transmembrane helix</keyword>
<dbReference type="OrthoDB" id="5987037at2759"/>
<feature type="transmembrane region" description="Helical" evidence="1">
    <location>
        <begin position="125"/>
        <end position="152"/>
    </location>
</feature>
<dbReference type="AlphaFoldDB" id="A0A9X0A734"/>
<feature type="transmembrane region" description="Helical" evidence="1">
    <location>
        <begin position="51"/>
        <end position="68"/>
    </location>
</feature>
<keyword evidence="3" id="KW-1185">Reference proteome</keyword>
<organism evidence="2 3">
    <name type="scientific">Desmophyllum pertusum</name>
    <dbReference type="NCBI Taxonomy" id="174260"/>
    <lineage>
        <taxon>Eukaryota</taxon>
        <taxon>Metazoa</taxon>
        <taxon>Cnidaria</taxon>
        <taxon>Anthozoa</taxon>
        <taxon>Hexacorallia</taxon>
        <taxon>Scleractinia</taxon>
        <taxon>Caryophylliina</taxon>
        <taxon>Caryophylliidae</taxon>
        <taxon>Desmophyllum</taxon>
    </lineage>
</organism>
<keyword evidence="1" id="KW-0472">Membrane</keyword>
<accession>A0A9X0A734</accession>
<dbReference type="Proteomes" id="UP001163046">
    <property type="component" value="Unassembled WGS sequence"/>
</dbReference>
<keyword evidence="1" id="KW-0812">Transmembrane</keyword>
<reference evidence="2" key="1">
    <citation type="submission" date="2023-01" db="EMBL/GenBank/DDBJ databases">
        <title>Genome assembly of the deep-sea coral Lophelia pertusa.</title>
        <authorList>
            <person name="Herrera S."/>
            <person name="Cordes E."/>
        </authorList>
    </citation>
    <scope>NUCLEOTIDE SEQUENCE</scope>
    <source>
        <strain evidence="2">USNM1676648</strain>
        <tissue evidence="2">Polyp</tissue>
    </source>
</reference>
<gene>
    <name evidence="2" type="ORF">OS493_003871</name>
</gene>
<comment type="caution">
    <text evidence="2">The sequence shown here is derived from an EMBL/GenBank/DDBJ whole genome shotgun (WGS) entry which is preliminary data.</text>
</comment>
<proteinExistence type="predicted"/>
<evidence type="ECO:0000256" key="1">
    <source>
        <dbReference type="SAM" id="Phobius"/>
    </source>
</evidence>